<protein>
    <submittedName>
        <fullName evidence="2">Uncharacterized protein</fullName>
    </submittedName>
</protein>
<evidence type="ECO:0000313" key="3">
    <source>
        <dbReference type="Proteomes" id="UP001175226"/>
    </source>
</evidence>
<sequence length="252" mass="27861">MANNNHHDTFLGVDSSHNNGVYTFSDNAWTSHAVSGPTALAVSALMFIPHPESFSDTYIFADSARRQTALLAFDNQYTPSPPIQRSQLSVFPDALSPSSQLNEQTTGTPFSFESVFGSYYELYATSASALSIEGPERKVLQELHLVDADDGGADRKRVRWNTEVAEFTIELCKKVKMLELPMRTSQVAPVLIMDYDGVSLDDNSDEENNNEGDGTGTGTRAIVAGNVERDRELEDYIFKEGNQILRSMISYP</sequence>
<organism evidence="2 3">
    <name type="scientific">Armillaria borealis</name>
    <dbReference type="NCBI Taxonomy" id="47425"/>
    <lineage>
        <taxon>Eukaryota</taxon>
        <taxon>Fungi</taxon>
        <taxon>Dikarya</taxon>
        <taxon>Basidiomycota</taxon>
        <taxon>Agaricomycotina</taxon>
        <taxon>Agaricomycetes</taxon>
        <taxon>Agaricomycetidae</taxon>
        <taxon>Agaricales</taxon>
        <taxon>Marasmiineae</taxon>
        <taxon>Physalacriaceae</taxon>
        <taxon>Armillaria</taxon>
    </lineage>
</organism>
<dbReference type="AlphaFoldDB" id="A0AA39J072"/>
<evidence type="ECO:0000256" key="1">
    <source>
        <dbReference type="SAM" id="MobiDB-lite"/>
    </source>
</evidence>
<keyword evidence="3" id="KW-1185">Reference proteome</keyword>
<gene>
    <name evidence="2" type="ORF">EV421DRAFT_1910377</name>
</gene>
<dbReference type="Proteomes" id="UP001175226">
    <property type="component" value="Unassembled WGS sequence"/>
</dbReference>
<accession>A0AA39J072</accession>
<feature type="region of interest" description="Disordered" evidence="1">
    <location>
        <begin position="201"/>
        <end position="220"/>
    </location>
</feature>
<reference evidence="2" key="1">
    <citation type="submission" date="2023-06" db="EMBL/GenBank/DDBJ databases">
        <authorList>
            <consortium name="Lawrence Berkeley National Laboratory"/>
            <person name="Ahrendt S."/>
            <person name="Sahu N."/>
            <person name="Indic B."/>
            <person name="Wong-Bajracharya J."/>
            <person name="Merenyi Z."/>
            <person name="Ke H.-M."/>
            <person name="Monk M."/>
            <person name="Kocsube S."/>
            <person name="Drula E."/>
            <person name="Lipzen A."/>
            <person name="Balint B."/>
            <person name="Henrissat B."/>
            <person name="Andreopoulos B."/>
            <person name="Martin F.M."/>
            <person name="Harder C.B."/>
            <person name="Rigling D."/>
            <person name="Ford K.L."/>
            <person name="Foster G.D."/>
            <person name="Pangilinan J."/>
            <person name="Papanicolaou A."/>
            <person name="Barry K."/>
            <person name="LaButti K."/>
            <person name="Viragh M."/>
            <person name="Koriabine M."/>
            <person name="Yan M."/>
            <person name="Riley R."/>
            <person name="Champramary S."/>
            <person name="Plett K.L."/>
            <person name="Tsai I.J."/>
            <person name="Slot J."/>
            <person name="Sipos G."/>
            <person name="Plett J."/>
            <person name="Nagy L.G."/>
            <person name="Grigoriev I.V."/>
        </authorList>
    </citation>
    <scope>NUCLEOTIDE SEQUENCE</scope>
    <source>
        <strain evidence="2">FPL87.14</strain>
    </source>
</reference>
<name>A0AA39J072_9AGAR</name>
<comment type="caution">
    <text evidence="2">The sequence shown here is derived from an EMBL/GenBank/DDBJ whole genome shotgun (WGS) entry which is preliminary data.</text>
</comment>
<proteinExistence type="predicted"/>
<evidence type="ECO:0000313" key="2">
    <source>
        <dbReference type="EMBL" id="KAK0433080.1"/>
    </source>
</evidence>
<dbReference type="EMBL" id="JAUEPT010000085">
    <property type="protein sequence ID" value="KAK0433080.1"/>
    <property type="molecule type" value="Genomic_DNA"/>
</dbReference>